<dbReference type="EMBL" id="QWLA01000054">
    <property type="protein sequence ID" value="RIH84633.1"/>
    <property type="molecule type" value="Genomic_DNA"/>
</dbReference>
<dbReference type="GO" id="GO:0008289">
    <property type="term" value="F:lipid binding"/>
    <property type="evidence" value="ECO:0007669"/>
    <property type="project" value="UniProtKB-KW"/>
</dbReference>
<dbReference type="Pfam" id="PF02645">
    <property type="entry name" value="DegV"/>
    <property type="match status" value="1"/>
</dbReference>
<dbReference type="Gene3D" id="3.30.1180.10">
    <property type="match status" value="1"/>
</dbReference>
<evidence type="ECO:0000256" key="1">
    <source>
        <dbReference type="ARBA" id="ARBA00023121"/>
    </source>
</evidence>
<dbReference type="NCBIfam" id="TIGR00762">
    <property type="entry name" value="DegV"/>
    <property type="match status" value="1"/>
</dbReference>
<dbReference type="InterPro" id="IPR043168">
    <property type="entry name" value="DegV_C"/>
</dbReference>
<dbReference type="Gene3D" id="3.40.50.10170">
    <property type="match status" value="1"/>
</dbReference>
<reference evidence="2 3" key="1">
    <citation type="submission" date="2018-08" db="EMBL/GenBank/DDBJ databases">
        <title>Meiothermus roseus NBRC 110900 genome sequencing project.</title>
        <authorList>
            <person name="Da Costa M.S."/>
            <person name="Albuquerque L."/>
            <person name="Raposo P."/>
            <person name="Froufe H.J.C."/>
            <person name="Barroso C.S."/>
            <person name="Egas C."/>
        </authorList>
    </citation>
    <scope>NUCLEOTIDE SEQUENCE [LARGE SCALE GENOMIC DNA]</scope>
    <source>
        <strain evidence="2 3">NBRC 110900</strain>
    </source>
</reference>
<evidence type="ECO:0000313" key="2">
    <source>
        <dbReference type="EMBL" id="RIH84633.1"/>
    </source>
</evidence>
<dbReference type="OrthoDB" id="9780660at2"/>
<organism evidence="2 3">
    <name type="scientific">Calidithermus roseus</name>
    <dbReference type="NCBI Taxonomy" id="1644118"/>
    <lineage>
        <taxon>Bacteria</taxon>
        <taxon>Thermotogati</taxon>
        <taxon>Deinococcota</taxon>
        <taxon>Deinococci</taxon>
        <taxon>Thermales</taxon>
        <taxon>Thermaceae</taxon>
        <taxon>Calidithermus</taxon>
    </lineage>
</organism>
<dbReference type="Proteomes" id="UP000265341">
    <property type="component" value="Unassembled WGS sequence"/>
</dbReference>
<accession>A0A399EMB3</accession>
<keyword evidence="3" id="KW-1185">Reference proteome</keyword>
<dbReference type="PROSITE" id="PS51482">
    <property type="entry name" value="DEGV"/>
    <property type="match status" value="1"/>
</dbReference>
<sequence>MELGIITDSASDLSPAAAGELGVGLVPLYVQVGSARYKDWRELDPDGLYGQIRQGAHPSTEPPAVEDFIEVYERYLRHYDRLLSIHLSGETSLTVERARKAADKVAPGRIRIFDSRTVSGGLSALVYRAAECAAMGWEEEAIVAELRRIQREDAIFFSVASLEHLVRGGRLPRIGQAIGDLLGLRPILTVQEGKIRTVRAVRESTVAQNLVKQALEPLKGRRVRVTVAHADAPAEMLEEIKELTNKAGVLLDKGRVIRMGSIVTAHTGLGTLGVHAYPVA</sequence>
<proteinExistence type="predicted"/>
<dbReference type="SUPFAM" id="SSF82549">
    <property type="entry name" value="DAK1/DegV-like"/>
    <property type="match status" value="1"/>
</dbReference>
<dbReference type="PANTHER" id="PTHR33434">
    <property type="entry name" value="DEGV DOMAIN-CONTAINING PROTEIN DR_1986-RELATED"/>
    <property type="match status" value="1"/>
</dbReference>
<dbReference type="AlphaFoldDB" id="A0A399EMB3"/>
<evidence type="ECO:0000313" key="3">
    <source>
        <dbReference type="Proteomes" id="UP000265341"/>
    </source>
</evidence>
<name>A0A399EMB3_9DEIN</name>
<dbReference type="InterPro" id="IPR003797">
    <property type="entry name" value="DegV"/>
</dbReference>
<dbReference type="RefSeq" id="WP_119278897.1">
    <property type="nucleotide sequence ID" value="NZ_QWLA01000054.1"/>
</dbReference>
<comment type="caution">
    <text evidence="2">The sequence shown here is derived from an EMBL/GenBank/DDBJ whole genome shotgun (WGS) entry which is preliminary data.</text>
</comment>
<protein>
    <submittedName>
        <fullName evidence="2">DegV domain-containing protein</fullName>
    </submittedName>
</protein>
<dbReference type="PANTHER" id="PTHR33434:SF2">
    <property type="entry name" value="FATTY ACID-BINDING PROTEIN TM_1468"/>
    <property type="match status" value="1"/>
</dbReference>
<dbReference type="InterPro" id="IPR050270">
    <property type="entry name" value="DegV_domain_contain"/>
</dbReference>
<keyword evidence="1" id="KW-0446">Lipid-binding</keyword>
<gene>
    <name evidence="2" type="ORF">Mrose_02570</name>
</gene>